<evidence type="ECO:0000256" key="4">
    <source>
        <dbReference type="PIRSR" id="PIRSR601613-1"/>
    </source>
</evidence>
<dbReference type="Pfam" id="PF01593">
    <property type="entry name" value="Amino_oxidase"/>
    <property type="match status" value="1"/>
</dbReference>
<dbReference type="PANTHER" id="PTHR43563:SF1">
    <property type="entry name" value="AMINE OXIDASE [FLAVIN-CONTAINING] B"/>
    <property type="match status" value="1"/>
</dbReference>
<evidence type="ECO:0000313" key="7">
    <source>
        <dbReference type="Proteomes" id="UP000094008"/>
    </source>
</evidence>
<organism evidence="6 7">
    <name type="scientific">Mycolicibacterium peregrinum</name>
    <name type="common">Mycobacterium peregrinum</name>
    <dbReference type="NCBI Taxonomy" id="43304"/>
    <lineage>
        <taxon>Bacteria</taxon>
        <taxon>Bacillati</taxon>
        <taxon>Actinomycetota</taxon>
        <taxon>Actinomycetes</taxon>
        <taxon>Mycobacteriales</taxon>
        <taxon>Mycobacteriaceae</taxon>
        <taxon>Mycolicibacterium</taxon>
    </lineage>
</organism>
<sequence length="438" mass="46637">MTTRDDATEQATVVVVGAGVSGLMAARELHRRGIDVLVLEAADRLGGRTMSETTALGSTVDLGGQWIGHGHHRLASLVDEFGLTSYQMHTGPMPGLIARSRRLSAVSPAVLMAALALAGVEVLSRTGVPQGWNDKAVDSWLRRVPGRTARRLLEVIAAVSWTADLDRHSVYAMARMVRQQGGVLTMLSTKGGAQDSLLVEGMRGLADGFAAELGSRIRLGHRVVKISRSETGVTIQSTAGEVRAAKVIVTVPAPMARSITYQPPLPPERTRLADGTYMGSVYKAIAVYDRPFWRQRKGGELIVLDGPGSGVFDTSPPDGPGHLCVLIGGPAARQLDGLSADERRRAVLEPLIGHIGPEVLEPVSWHEKSWQTDEYVGGGYTALPIAGILDGLLQWPFEPVGEIHWAGTETASDHAGYIEGAIESGTRVAQEVAQALPA</sequence>
<name>A0A1A0WDY5_MYCPR</name>
<evidence type="ECO:0000259" key="5">
    <source>
        <dbReference type="Pfam" id="PF01593"/>
    </source>
</evidence>
<dbReference type="InterPro" id="IPR050703">
    <property type="entry name" value="Flavin_MAO"/>
</dbReference>
<reference evidence="7" key="1">
    <citation type="submission" date="2016-06" db="EMBL/GenBank/DDBJ databases">
        <authorList>
            <person name="Sutton G."/>
            <person name="Brinkac L."/>
            <person name="Sanka R."/>
            <person name="Adams M."/>
            <person name="Lau E."/>
            <person name="Mehaffy C."/>
            <person name="Tameris M."/>
            <person name="Hatherill M."/>
            <person name="Hanekom W."/>
            <person name="Mahomed H."/>
            <person name="Mcshane H."/>
        </authorList>
    </citation>
    <scope>NUCLEOTIDE SEQUENCE [LARGE SCALE GENOMIC DNA]</scope>
    <source>
        <strain evidence="7">852002-10433_SCH5171157</strain>
    </source>
</reference>
<dbReference type="PANTHER" id="PTHR43563">
    <property type="entry name" value="AMINE OXIDASE"/>
    <property type="match status" value="1"/>
</dbReference>
<evidence type="ECO:0000313" key="6">
    <source>
        <dbReference type="EMBL" id="OBB96083.1"/>
    </source>
</evidence>
<gene>
    <name evidence="6" type="ORF">A5779_17500</name>
</gene>
<dbReference type="GO" id="GO:0016491">
    <property type="term" value="F:oxidoreductase activity"/>
    <property type="evidence" value="ECO:0007669"/>
    <property type="project" value="UniProtKB-KW"/>
</dbReference>
<evidence type="ECO:0000256" key="3">
    <source>
        <dbReference type="ARBA" id="ARBA00023002"/>
    </source>
</evidence>
<dbReference type="SUPFAM" id="SSF51905">
    <property type="entry name" value="FAD/NAD(P)-binding domain"/>
    <property type="match status" value="1"/>
</dbReference>
<dbReference type="RefSeq" id="WP_064879445.1">
    <property type="nucleotide sequence ID" value="NZ_LZSY01000028.1"/>
</dbReference>
<protein>
    <submittedName>
        <fullName evidence="6">Amine oxidase</fullName>
    </submittedName>
</protein>
<feature type="binding site" evidence="4">
    <location>
        <begin position="40"/>
        <end position="41"/>
    </location>
    <ligand>
        <name>FAD</name>
        <dbReference type="ChEBI" id="CHEBI:57692"/>
    </ligand>
</feature>
<comment type="cofactor">
    <cofactor evidence="1">
        <name>FAD</name>
        <dbReference type="ChEBI" id="CHEBI:57692"/>
    </cofactor>
</comment>
<feature type="binding site" evidence="4">
    <location>
        <position position="21"/>
    </location>
    <ligand>
        <name>FAD</name>
        <dbReference type="ChEBI" id="CHEBI:57692"/>
    </ligand>
</feature>
<dbReference type="AlphaFoldDB" id="A0A1A0WDY5"/>
<dbReference type="SUPFAM" id="SSF54373">
    <property type="entry name" value="FAD-linked reductases, C-terminal domain"/>
    <property type="match status" value="1"/>
</dbReference>
<keyword evidence="3" id="KW-0560">Oxidoreductase</keyword>
<dbReference type="OrthoDB" id="337830at2"/>
<comment type="similarity">
    <text evidence="2">Belongs to the flavin monoamine oxidase family.</text>
</comment>
<proteinExistence type="inferred from homology"/>
<dbReference type="InterPro" id="IPR001613">
    <property type="entry name" value="Flavin_amine_oxidase"/>
</dbReference>
<dbReference type="Proteomes" id="UP000094008">
    <property type="component" value="Unassembled WGS sequence"/>
</dbReference>
<dbReference type="InterPro" id="IPR036188">
    <property type="entry name" value="FAD/NAD-bd_sf"/>
</dbReference>
<evidence type="ECO:0000256" key="2">
    <source>
        <dbReference type="ARBA" id="ARBA00005995"/>
    </source>
</evidence>
<dbReference type="Gene3D" id="3.50.50.60">
    <property type="entry name" value="FAD/NAD(P)-binding domain"/>
    <property type="match status" value="1"/>
</dbReference>
<feature type="binding site" evidence="4">
    <location>
        <position position="409"/>
    </location>
    <ligand>
        <name>FAD</name>
        <dbReference type="ChEBI" id="CHEBI:57692"/>
    </ligand>
</feature>
<evidence type="ECO:0000256" key="1">
    <source>
        <dbReference type="ARBA" id="ARBA00001974"/>
    </source>
</evidence>
<accession>A0A1A0WDY5</accession>
<feature type="binding site" evidence="4">
    <location>
        <position position="223"/>
    </location>
    <ligand>
        <name>FAD</name>
        <dbReference type="ChEBI" id="CHEBI:57692"/>
    </ligand>
</feature>
<feature type="domain" description="Amine oxidase" evidence="5">
    <location>
        <begin position="20"/>
        <end position="432"/>
    </location>
</feature>
<dbReference type="InterPro" id="IPR002937">
    <property type="entry name" value="Amino_oxidase"/>
</dbReference>
<comment type="caution">
    <text evidence="6">The sequence shown here is derived from an EMBL/GenBank/DDBJ whole genome shotgun (WGS) entry which is preliminary data.</text>
</comment>
<dbReference type="EMBL" id="LZSY01000028">
    <property type="protein sequence ID" value="OBB96083.1"/>
    <property type="molecule type" value="Genomic_DNA"/>
</dbReference>
<dbReference type="PRINTS" id="PR00757">
    <property type="entry name" value="AMINEOXDASEF"/>
</dbReference>